<dbReference type="PROSITE" id="PS00455">
    <property type="entry name" value="AMP_BINDING"/>
    <property type="match status" value="1"/>
</dbReference>
<dbReference type="InterPro" id="IPR020845">
    <property type="entry name" value="AMP-binding_CS"/>
</dbReference>
<evidence type="ECO:0000313" key="7">
    <source>
        <dbReference type="EMBL" id="QWC10581.1"/>
    </source>
</evidence>
<evidence type="ECO:0000256" key="2">
    <source>
        <dbReference type="ARBA" id="ARBA00022598"/>
    </source>
</evidence>
<dbReference type="PANTHER" id="PTHR43859">
    <property type="entry name" value="ACYL-ACTIVATING ENZYME"/>
    <property type="match status" value="1"/>
</dbReference>
<sequence length="537" mass="57184">MPGLDTPLTPLRFLERAAQVHPAKTAVIDGDRRLTYREFAAAVTRTAQALRASGLAVGDRAAFLGTNSAELLIAHYAVPLAGGVLVPLNTRLSAPEIAYICDHSGASLLFGDPDLLRGLGSVELASVTEVITVPLQDGSETALAGTTSYTAFLDRGTDTALPWEVADENTVITLNYTSGTTGRPKGVMYTHRGAYLNSLGEVHHQGFGADTVYLWTLPMFHCNGWCTTWALTAASGTHVCLRAVRGPDIWRLIDSCGVDHLAGAPTVLSAIATAAEAHELSHPLTIVTAGAPPSPTIISAIHQLRATVVHVYGLTESYGPYAVCETQPAWADLDGEALSRNMARQGVGMLTSDRLRVVRDAAGASGELADVADDGVEMGEIVMRGNSVMKGYYRDDAGTADAFRGGWFRTGDLGVMHADGYVQLLDRSKDVVVSGGENISTIEVEQALASHPAVADVAVVGVPDERWGERPKAFVVLAPGRNATEAELLAHVKSRIASYKAPRTVEFIIDLPKTSTGKIRKNELRSLEWEGRAARIN</sequence>
<dbReference type="Pfam" id="PF00501">
    <property type="entry name" value="AMP-binding"/>
    <property type="match status" value="1"/>
</dbReference>
<dbReference type="InterPro" id="IPR000873">
    <property type="entry name" value="AMP-dep_synth/lig_dom"/>
</dbReference>
<feature type="domain" description="AMP-binding enzyme C-terminal" evidence="6">
    <location>
        <begin position="443"/>
        <end position="518"/>
    </location>
</feature>
<dbReference type="Gene3D" id="3.40.50.12780">
    <property type="entry name" value="N-terminal domain of ligase-like"/>
    <property type="match status" value="1"/>
</dbReference>
<keyword evidence="8" id="KW-1185">Reference proteome</keyword>
<evidence type="ECO:0000256" key="3">
    <source>
        <dbReference type="ARBA" id="ARBA00022832"/>
    </source>
</evidence>
<dbReference type="InterPro" id="IPR045851">
    <property type="entry name" value="AMP-bd_C_sf"/>
</dbReference>
<evidence type="ECO:0000313" key="8">
    <source>
        <dbReference type="Proteomes" id="UP000676885"/>
    </source>
</evidence>
<gene>
    <name evidence="7" type="ORF">KKR91_02755</name>
</gene>
<dbReference type="AlphaFoldDB" id="A0A975R1J9"/>
<feature type="domain" description="AMP-dependent synthetase/ligase" evidence="5">
    <location>
        <begin position="14"/>
        <end position="393"/>
    </location>
</feature>
<dbReference type="FunFam" id="3.30.300.30:FF:000008">
    <property type="entry name" value="2,3-dihydroxybenzoate-AMP ligase"/>
    <property type="match status" value="1"/>
</dbReference>
<dbReference type="Pfam" id="PF13193">
    <property type="entry name" value="AMP-binding_C"/>
    <property type="match status" value="1"/>
</dbReference>
<comment type="similarity">
    <text evidence="1">Belongs to the ATP-dependent AMP-binding enzyme family.</text>
</comment>
<accession>A0A975R1J9</accession>
<keyword evidence="3" id="KW-0276">Fatty acid metabolism</keyword>
<dbReference type="EMBL" id="CP076022">
    <property type="protein sequence ID" value="QWC10581.1"/>
    <property type="molecule type" value="Genomic_DNA"/>
</dbReference>
<protein>
    <submittedName>
        <fullName evidence="7">AMP-binding protein</fullName>
    </submittedName>
</protein>
<keyword evidence="2" id="KW-0436">Ligase</keyword>
<dbReference type="InterPro" id="IPR042099">
    <property type="entry name" value="ANL_N_sf"/>
</dbReference>
<evidence type="ECO:0000259" key="6">
    <source>
        <dbReference type="Pfam" id="PF13193"/>
    </source>
</evidence>
<keyword evidence="4" id="KW-0443">Lipid metabolism</keyword>
<evidence type="ECO:0000256" key="4">
    <source>
        <dbReference type="ARBA" id="ARBA00023098"/>
    </source>
</evidence>
<dbReference type="GO" id="GO:0016874">
    <property type="term" value="F:ligase activity"/>
    <property type="evidence" value="ECO:0007669"/>
    <property type="project" value="UniProtKB-KW"/>
</dbReference>
<dbReference type="KEGG" id="ajg:KKR91_02755"/>
<dbReference type="RefSeq" id="WP_210231736.1">
    <property type="nucleotide sequence ID" value="NZ_CP076022.1"/>
</dbReference>
<dbReference type="SUPFAM" id="SSF56801">
    <property type="entry name" value="Acetyl-CoA synthetase-like"/>
    <property type="match status" value="1"/>
</dbReference>
<evidence type="ECO:0000256" key="1">
    <source>
        <dbReference type="ARBA" id="ARBA00006432"/>
    </source>
</evidence>
<dbReference type="InterPro" id="IPR025110">
    <property type="entry name" value="AMP-bd_C"/>
</dbReference>
<reference evidence="7 8" key="1">
    <citation type="submission" date="2021-05" db="EMBL/GenBank/DDBJ databases">
        <title>Novel species in genus Arthrobacter.</title>
        <authorList>
            <person name="Zhang G."/>
        </authorList>
    </citation>
    <scope>NUCLEOTIDE SEQUENCE [LARGE SCALE GENOMIC DNA]</scope>
    <source>
        <strain evidence="8">zg-ZUI227</strain>
    </source>
</reference>
<proteinExistence type="inferred from homology"/>
<dbReference type="GO" id="GO:0006631">
    <property type="term" value="P:fatty acid metabolic process"/>
    <property type="evidence" value="ECO:0007669"/>
    <property type="project" value="UniProtKB-KW"/>
</dbReference>
<name>A0A975R1J9_9MICC</name>
<dbReference type="PANTHER" id="PTHR43859:SF4">
    <property type="entry name" value="BUTANOATE--COA LIGASE AAE1-RELATED"/>
    <property type="match status" value="1"/>
</dbReference>
<evidence type="ECO:0000259" key="5">
    <source>
        <dbReference type="Pfam" id="PF00501"/>
    </source>
</evidence>
<dbReference type="Proteomes" id="UP000676885">
    <property type="component" value="Chromosome"/>
</dbReference>
<dbReference type="Gene3D" id="3.30.300.30">
    <property type="match status" value="1"/>
</dbReference>
<organism evidence="7 8">
    <name type="scientific">Arthrobacter jiangjiafuii</name>
    <dbReference type="NCBI Taxonomy" id="2817475"/>
    <lineage>
        <taxon>Bacteria</taxon>
        <taxon>Bacillati</taxon>
        <taxon>Actinomycetota</taxon>
        <taxon>Actinomycetes</taxon>
        <taxon>Micrococcales</taxon>
        <taxon>Micrococcaceae</taxon>
        <taxon>Arthrobacter</taxon>
    </lineage>
</organism>